<feature type="region of interest" description="Disordered" evidence="1">
    <location>
        <begin position="1"/>
        <end position="180"/>
    </location>
</feature>
<feature type="compositionally biased region" description="Pro residues" evidence="1">
    <location>
        <begin position="127"/>
        <end position="143"/>
    </location>
</feature>
<keyword evidence="2" id="KW-1133">Transmembrane helix</keyword>
<feature type="transmembrane region" description="Helical" evidence="2">
    <location>
        <begin position="258"/>
        <end position="278"/>
    </location>
</feature>
<keyword evidence="2" id="KW-0472">Membrane</keyword>
<evidence type="ECO:0000313" key="3">
    <source>
        <dbReference type="EMBL" id="GAA4982113.1"/>
    </source>
</evidence>
<feature type="compositionally biased region" description="Pro residues" evidence="1">
    <location>
        <begin position="80"/>
        <end position="93"/>
    </location>
</feature>
<name>A0ABP9HY50_9ACTN</name>
<dbReference type="Proteomes" id="UP001500466">
    <property type="component" value="Unassembled WGS sequence"/>
</dbReference>
<feature type="compositionally biased region" description="Basic and acidic residues" evidence="1">
    <location>
        <begin position="22"/>
        <end position="43"/>
    </location>
</feature>
<dbReference type="InterPro" id="IPR057561">
    <property type="entry name" value="NADase_transloc"/>
</dbReference>
<accession>A0ABP9HY50</accession>
<feature type="compositionally biased region" description="Low complexity" evidence="1">
    <location>
        <begin position="47"/>
        <end position="66"/>
    </location>
</feature>
<evidence type="ECO:0008006" key="5">
    <source>
        <dbReference type="Google" id="ProtNLM"/>
    </source>
</evidence>
<evidence type="ECO:0000256" key="1">
    <source>
        <dbReference type="SAM" id="MobiDB-lite"/>
    </source>
</evidence>
<proteinExistence type="predicted"/>
<dbReference type="EMBL" id="BAABHS010000024">
    <property type="protein sequence ID" value="GAA4982113.1"/>
    <property type="molecule type" value="Genomic_DNA"/>
</dbReference>
<evidence type="ECO:0000313" key="4">
    <source>
        <dbReference type="Proteomes" id="UP001500466"/>
    </source>
</evidence>
<feature type="region of interest" description="Disordered" evidence="1">
    <location>
        <begin position="289"/>
        <end position="312"/>
    </location>
</feature>
<dbReference type="NCBIfam" id="NF047619">
    <property type="entry name" value="NADase_discoid"/>
    <property type="match status" value="1"/>
</dbReference>
<organism evidence="3 4">
    <name type="scientific">Yinghuangia aomiensis</name>
    <dbReference type="NCBI Taxonomy" id="676205"/>
    <lineage>
        <taxon>Bacteria</taxon>
        <taxon>Bacillati</taxon>
        <taxon>Actinomycetota</taxon>
        <taxon>Actinomycetes</taxon>
        <taxon>Kitasatosporales</taxon>
        <taxon>Streptomycetaceae</taxon>
        <taxon>Yinghuangia</taxon>
    </lineage>
</organism>
<comment type="caution">
    <text evidence="3">The sequence shown here is derived from an EMBL/GenBank/DDBJ whole genome shotgun (WGS) entry which is preliminary data.</text>
</comment>
<feature type="compositionally biased region" description="Low complexity" evidence="1">
    <location>
        <begin position="1"/>
        <end position="18"/>
    </location>
</feature>
<feature type="compositionally biased region" description="Low complexity" evidence="1">
    <location>
        <begin position="104"/>
        <end position="126"/>
    </location>
</feature>
<protein>
    <recommendedName>
        <fullName evidence="5">Zinc ribbon domain-containing protein</fullName>
    </recommendedName>
</protein>
<keyword evidence="4" id="KW-1185">Reference proteome</keyword>
<evidence type="ECO:0000256" key="2">
    <source>
        <dbReference type="SAM" id="Phobius"/>
    </source>
</evidence>
<keyword evidence="2" id="KW-0812">Transmembrane</keyword>
<reference evidence="4" key="1">
    <citation type="journal article" date="2019" name="Int. J. Syst. Evol. Microbiol.">
        <title>The Global Catalogue of Microorganisms (GCM) 10K type strain sequencing project: providing services to taxonomists for standard genome sequencing and annotation.</title>
        <authorList>
            <consortium name="The Broad Institute Genomics Platform"/>
            <consortium name="The Broad Institute Genome Sequencing Center for Infectious Disease"/>
            <person name="Wu L."/>
            <person name="Ma J."/>
        </authorList>
    </citation>
    <scope>NUCLEOTIDE SEQUENCE [LARGE SCALE GENOMIC DNA]</scope>
    <source>
        <strain evidence="4">JCM 17986</strain>
    </source>
</reference>
<sequence length="432" mass="44756">MSSRPGAAAPEPGSGASALEVASERDPLDARSPRPGVAREAEPPHPASGSASPGGNPPGSANSRPGAGNAQEPGPFGASPLPPTPDPPDPATPRPGVSIDRDPASSASSPARPGRASRPPSSSRPTSAPPPAAPPRPIAPPSIPSSDATSAGLAGAQLRRPGEREAEPYVGPAGSEPGRAVDAVVRGGSRCRSCGVDNARERTLCVRCGQPLAAPAPRQAPTPPPPTPWWKRLFGAAPAEPRLAGERPRVRARRRRRVVAPLLVAALLAALWFGRPLYGGAFDFVRDHTTDPEAAPPTGKSASSEAPGMPAAAAFDGVSNRAWAPGEPGPGAELVATFDHPVRLLKVIVSPGTSGKPEDFLAHGRPERLTFRVVGADGRESDVAIRLRDQPGPQTFDLRHTDVREVRIRIDSVYAPTDQPPAIAEVEFFRGR</sequence>
<gene>
    <name evidence="3" type="ORF">GCM10023205_59380</name>
</gene>
<dbReference type="Gene3D" id="2.60.120.260">
    <property type="entry name" value="Galactose-binding domain-like"/>
    <property type="match status" value="1"/>
</dbReference>